<dbReference type="VEuPathDB" id="FungiDB:CJI96_0001644"/>
<dbReference type="AlphaFoldDB" id="A0A0L0NVL2"/>
<feature type="region of interest" description="Disordered" evidence="1">
    <location>
        <begin position="408"/>
        <end position="453"/>
    </location>
</feature>
<feature type="region of interest" description="Disordered" evidence="1">
    <location>
        <begin position="30"/>
        <end position="50"/>
    </location>
</feature>
<gene>
    <name evidence="2" type="ORF">QG37_05258</name>
</gene>
<accession>A0A0L0NVL2</accession>
<evidence type="ECO:0000313" key="2">
    <source>
        <dbReference type="EMBL" id="KND98024.1"/>
    </source>
</evidence>
<dbReference type="EMBL" id="LGST01000037">
    <property type="protein sequence ID" value="KND98024.1"/>
    <property type="molecule type" value="Genomic_DNA"/>
</dbReference>
<evidence type="ECO:0000256" key="1">
    <source>
        <dbReference type="SAM" id="MobiDB-lite"/>
    </source>
</evidence>
<comment type="caution">
    <text evidence="2">The sequence shown here is derived from an EMBL/GenBank/DDBJ whole genome shotgun (WGS) entry which is preliminary data.</text>
</comment>
<sequence>MSALLMIPALGHRRLVQEHGLDDAALKQKAKNGRYHNSTSSLNKSSRSSISSISRSTRSLELSLNGLRPSKSRVFEGKKYKAKDNLRLKTPFERKLVEFDYKLDVVAAKILNNQQNMALNSETTGSNRLLRPSIVSTLRYTYFERFTTSYEDVATQLGRLPKPEYWAKVWDLDAYNHSNLFGDSCKKNIVSIDHVLVKKSYEHRKNTEKCFKEGTKVLPYEEDANRTTCIRNVFRTTSFWQNVFFDAREATETDNIDEWFPPLETVQRFFMTLCDYVLYNLHSLECNVSEEEKKSIPPDEIRKLAHQYFYYFNDSDYAFFEMLARVFNNTFMLQVRTYMNKEDAVAVKTKEVIMVLLEAVRNNLQITYFGAQGVDEMLEVWHDFLLMAIDRLVVANVKPVLRAELKKRQEHLHPPRSQGLDEGASGSNQEAKKEVPSSAPKKKSLFGRLRRQG</sequence>
<feature type="compositionally biased region" description="Basic residues" evidence="1">
    <location>
        <begin position="440"/>
        <end position="453"/>
    </location>
</feature>
<dbReference type="VEuPathDB" id="FungiDB:B9J08_003109"/>
<protein>
    <submittedName>
        <fullName evidence="2">Uncharacterized protein</fullName>
    </submittedName>
</protein>
<dbReference type="VEuPathDB" id="FungiDB:CJI97_003182"/>
<feature type="compositionally biased region" description="Low complexity" evidence="1">
    <location>
        <begin position="37"/>
        <end position="50"/>
    </location>
</feature>
<proteinExistence type="predicted"/>
<dbReference type="VEuPathDB" id="FungiDB:CJJ09_000996"/>
<evidence type="ECO:0000313" key="3">
    <source>
        <dbReference type="Proteomes" id="UP000037122"/>
    </source>
</evidence>
<dbReference type="Proteomes" id="UP000037122">
    <property type="component" value="Unassembled WGS sequence"/>
</dbReference>
<dbReference type="VEuPathDB" id="FungiDB:CJJ07_005475"/>
<organism evidence="2 3">
    <name type="scientific">Candidozyma auris</name>
    <name type="common">Yeast</name>
    <name type="synonym">Candida auris</name>
    <dbReference type="NCBI Taxonomy" id="498019"/>
    <lineage>
        <taxon>Eukaryota</taxon>
        <taxon>Fungi</taxon>
        <taxon>Dikarya</taxon>
        <taxon>Ascomycota</taxon>
        <taxon>Saccharomycotina</taxon>
        <taxon>Pichiomycetes</taxon>
        <taxon>Metschnikowiaceae</taxon>
        <taxon>Candidozyma</taxon>
    </lineage>
</organism>
<dbReference type="VEuPathDB" id="FungiDB:QG37_05258"/>
<reference evidence="3" key="1">
    <citation type="journal article" date="2015" name="BMC Genomics">
        <title>Draft genome of a commonly misdiagnosed multidrug resistant pathogen Candida auris.</title>
        <authorList>
            <person name="Chatterjee S."/>
            <person name="Alampalli S.V."/>
            <person name="Nageshan R.K."/>
            <person name="Chettiar S.T."/>
            <person name="Joshi S."/>
            <person name="Tatu U.S."/>
        </authorList>
    </citation>
    <scope>NUCLEOTIDE SEQUENCE [LARGE SCALE GENOMIC DNA]</scope>
    <source>
        <strain evidence="3">6684</strain>
    </source>
</reference>
<name>A0A0L0NVL2_CANAR</name>